<evidence type="ECO:0000256" key="4">
    <source>
        <dbReference type="ARBA" id="ARBA00022553"/>
    </source>
</evidence>
<dbReference type="EC" id="2.7.13.3" evidence="3"/>
<name>A0A841AL04_9MICO</name>
<feature type="transmembrane region" description="Helical" evidence="11">
    <location>
        <begin position="12"/>
        <end position="34"/>
    </location>
</feature>
<dbReference type="SUPFAM" id="SSF47384">
    <property type="entry name" value="Homodimeric domain of signal transducing histidine kinase"/>
    <property type="match status" value="1"/>
</dbReference>
<dbReference type="Gene3D" id="6.10.340.10">
    <property type="match status" value="1"/>
</dbReference>
<feature type="domain" description="HAMP" evidence="13">
    <location>
        <begin position="167"/>
        <end position="220"/>
    </location>
</feature>
<feature type="transmembrane region" description="Helical" evidence="11">
    <location>
        <begin position="146"/>
        <end position="170"/>
    </location>
</feature>
<keyword evidence="10 11" id="KW-0472">Membrane</keyword>
<dbReference type="Gene3D" id="1.10.287.130">
    <property type="match status" value="1"/>
</dbReference>
<evidence type="ECO:0000256" key="10">
    <source>
        <dbReference type="ARBA" id="ARBA00023136"/>
    </source>
</evidence>
<comment type="caution">
    <text evidence="14">The sequence shown here is derived from an EMBL/GenBank/DDBJ whole genome shotgun (WGS) entry which is preliminary data.</text>
</comment>
<dbReference type="Proteomes" id="UP000536685">
    <property type="component" value="Unassembled WGS sequence"/>
</dbReference>
<dbReference type="CDD" id="cd00082">
    <property type="entry name" value="HisKA"/>
    <property type="match status" value="1"/>
</dbReference>
<dbReference type="InterPro" id="IPR004358">
    <property type="entry name" value="Sig_transdc_His_kin-like_C"/>
</dbReference>
<keyword evidence="4" id="KW-0597">Phosphoprotein</keyword>
<dbReference type="AlphaFoldDB" id="A0A841AL04"/>
<keyword evidence="9" id="KW-0902">Two-component regulatory system</keyword>
<evidence type="ECO:0000256" key="9">
    <source>
        <dbReference type="ARBA" id="ARBA00023012"/>
    </source>
</evidence>
<evidence type="ECO:0000256" key="3">
    <source>
        <dbReference type="ARBA" id="ARBA00012438"/>
    </source>
</evidence>
<proteinExistence type="predicted"/>
<dbReference type="SUPFAM" id="SSF55874">
    <property type="entry name" value="ATPase domain of HSP90 chaperone/DNA topoisomerase II/histidine kinase"/>
    <property type="match status" value="1"/>
</dbReference>
<dbReference type="Pfam" id="PF00512">
    <property type="entry name" value="HisKA"/>
    <property type="match status" value="1"/>
</dbReference>
<evidence type="ECO:0000259" key="13">
    <source>
        <dbReference type="PROSITE" id="PS50885"/>
    </source>
</evidence>
<dbReference type="PROSITE" id="PS50109">
    <property type="entry name" value="HIS_KIN"/>
    <property type="match status" value="1"/>
</dbReference>
<dbReference type="CDD" id="cd06225">
    <property type="entry name" value="HAMP"/>
    <property type="match status" value="1"/>
</dbReference>
<evidence type="ECO:0000256" key="1">
    <source>
        <dbReference type="ARBA" id="ARBA00000085"/>
    </source>
</evidence>
<dbReference type="InterPro" id="IPR003660">
    <property type="entry name" value="HAMP_dom"/>
</dbReference>
<dbReference type="PANTHER" id="PTHR45436">
    <property type="entry name" value="SENSOR HISTIDINE KINASE YKOH"/>
    <property type="match status" value="1"/>
</dbReference>
<accession>A0A841AL04</accession>
<dbReference type="Gene3D" id="3.30.565.10">
    <property type="entry name" value="Histidine kinase-like ATPase, C-terminal domain"/>
    <property type="match status" value="1"/>
</dbReference>
<evidence type="ECO:0000313" key="14">
    <source>
        <dbReference type="EMBL" id="MBB5843028.1"/>
    </source>
</evidence>
<dbReference type="SUPFAM" id="SSF158472">
    <property type="entry name" value="HAMP domain-like"/>
    <property type="match status" value="1"/>
</dbReference>
<dbReference type="InterPro" id="IPR036890">
    <property type="entry name" value="HATPase_C_sf"/>
</dbReference>
<dbReference type="PROSITE" id="PS50885">
    <property type="entry name" value="HAMP"/>
    <property type="match status" value="1"/>
</dbReference>
<dbReference type="SMART" id="SM00304">
    <property type="entry name" value="HAMP"/>
    <property type="match status" value="1"/>
</dbReference>
<dbReference type="Pfam" id="PF02518">
    <property type="entry name" value="HATPase_c"/>
    <property type="match status" value="1"/>
</dbReference>
<evidence type="ECO:0000259" key="12">
    <source>
        <dbReference type="PROSITE" id="PS50109"/>
    </source>
</evidence>
<dbReference type="SMART" id="SM00388">
    <property type="entry name" value="HisKA"/>
    <property type="match status" value="1"/>
</dbReference>
<dbReference type="InterPro" id="IPR050428">
    <property type="entry name" value="TCS_sensor_his_kinase"/>
</dbReference>
<reference evidence="14 15" key="1">
    <citation type="submission" date="2020-08" db="EMBL/GenBank/DDBJ databases">
        <title>Sequencing the genomes of 1000 actinobacteria strains.</title>
        <authorList>
            <person name="Klenk H.-P."/>
        </authorList>
    </citation>
    <scope>NUCLEOTIDE SEQUENCE [LARGE SCALE GENOMIC DNA]</scope>
    <source>
        <strain evidence="14 15">DSM 105784</strain>
    </source>
</reference>
<dbReference type="InterPro" id="IPR036097">
    <property type="entry name" value="HisK_dim/P_sf"/>
</dbReference>
<protein>
    <recommendedName>
        <fullName evidence="3">histidine kinase</fullName>
        <ecNumber evidence="3">2.7.13.3</ecNumber>
    </recommendedName>
</protein>
<dbReference type="PANTHER" id="PTHR45436:SF5">
    <property type="entry name" value="SENSOR HISTIDINE KINASE TRCS"/>
    <property type="match status" value="1"/>
</dbReference>
<evidence type="ECO:0000256" key="6">
    <source>
        <dbReference type="ARBA" id="ARBA00022692"/>
    </source>
</evidence>
<dbReference type="EMBL" id="JACHMJ010000001">
    <property type="protein sequence ID" value="MBB5843028.1"/>
    <property type="molecule type" value="Genomic_DNA"/>
</dbReference>
<sequence length="436" mass="46000">MAERRRSISLRVRITLVATAVVAAALVVGAVLFASVLRISLLDGATASAETYASSLAAALDSGAALDGDVDDRFFQVQNDDGQVTAASEDAERLGAIAEDDYDRNNTVTVEGDAYLLVGEDYDDGVVVVGQNVDDVTETLGTVTTLLVAAVPVVALLVALTTWIVVGRALRPVERMRREVDDVSASRLDRRLAEPGSADEIGRLAVTLNSMLDRLDESQSAQKRFISDASHELRSPLASLRQFAEVAQAHPDRVTAGELSDAILDEGARLERLVDGMLTLARSDEHGLVVVPRAVDLDDLVLAEAKRLRASTTLTVDASGVGPARISGDAPLLAGLVRNLVDNAARHAHTTVGISLTETADGIVLTVDDDGDGIPADQRERVFDRFVRLDDARGRESGGSGLGLSIVREIAVAHGGRVAASQSPLGGARVEVRIPV</sequence>
<evidence type="ECO:0000256" key="11">
    <source>
        <dbReference type="SAM" id="Phobius"/>
    </source>
</evidence>
<organism evidence="14 15">
    <name type="scientific">Conyzicola lurida</name>
    <dbReference type="NCBI Taxonomy" id="1172621"/>
    <lineage>
        <taxon>Bacteria</taxon>
        <taxon>Bacillati</taxon>
        <taxon>Actinomycetota</taxon>
        <taxon>Actinomycetes</taxon>
        <taxon>Micrococcales</taxon>
        <taxon>Microbacteriaceae</taxon>
        <taxon>Conyzicola</taxon>
    </lineage>
</organism>
<comment type="subcellular location">
    <subcellularLocation>
        <location evidence="2">Cell membrane</location>
    </subcellularLocation>
</comment>
<evidence type="ECO:0000256" key="8">
    <source>
        <dbReference type="ARBA" id="ARBA00022989"/>
    </source>
</evidence>
<dbReference type="InterPro" id="IPR005467">
    <property type="entry name" value="His_kinase_dom"/>
</dbReference>
<dbReference type="GO" id="GO:0005886">
    <property type="term" value="C:plasma membrane"/>
    <property type="evidence" value="ECO:0007669"/>
    <property type="project" value="UniProtKB-SubCell"/>
</dbReference>
<feature type="domain" description="Histidine kinase" evidence="12">
    <location>
        <begin position="228"/>
        <end position="436"/>
    </location>
</feature>
<keyword evidence="8 11" id="KW-1133">Transmembrane helix</keyword>
<keyword evidence="15" id="KW-1185">Reference proteome</keyword>
<keyword evidence="6 11" id="KW-0812">Transmembrane</keyword>
<comment type="catalytic activity">
    <reaction evidence="1">
        <text>ATP + protein L-histidine = ADP + protein N-phospho-L-histidine.</text>
        <dbReference type="EC" id="2.7.13.3"/>
    </reaction>
</comment>
<dbReference type="InterPro" id="IPR003594">
    <property type="entry name" value="HATPase_dom"/>
</dbReference>
<keyword evidence="7 14" id="KW-0418">Kinase</keyword>
<dbReference type="RefSeq" id="WP_184235062.1">
    <property type="nucleotide sequence ID" value="NZ_JACHMJ010000001.1"/>
</dbReference>
<evidence type="ECO:0000313" key="15">
    <source>
        <dbReference type="Proteomes" id="UP000536685"/>
    </source>
</evidence>
<dbReference type="PRINTS" id="PR00344">
    <property type="entry name" value="BCTRLSENSOR"/>
</dbReference>
<evidence type="ECO:0000256" key="5">
    <source>
        <dbReference type="ARBA" id="ARBA00022679"/>
    </source>
</evidence>
<keyword evidence="5" id="KW-0808">Transferase</keyword>
<dbReference type="SMART" id="SM00387">
    <property type="entry name" value="HATPase_c"/>
    <property type="match status" value="1"/>
</dbReference>
<gene>
    <name evidence="14" type="ORF">HD599_001351</name>
</gene>
<evidence type="ECO:0000256" key="7">
    <source>
        <dbReference type="ARBA" id="ARBA00022777"/>
    </source>
</evidence>
<dbReference type="InterPro" id="IPR003661">
    <property type="entry name" value="HisK_dim/P_dom"/>
</dbReference>
<evidence type="ECO:0000256" key="2">
    <source>
        <dbReference type="ARBA" id="ARBA00004236"/>
    </source>
</evidence>
<dbReference type="Pfam" id="PF00672">
    <property type="entry name" value="HAMP"/>
    <property type="match status" value="1"/>
</dbReference>
<dbReference type="GO" id="GO:0000155">
    <property type="term" value="F:phosphorelay sensor kinase activity"/>
    <property type="evidence" value="ECO:0007669"/>
    <property type="project" value="InterPro"/>
</dbReference>